<reference evidence="1 2" key="1">
    <citation type="journal article" date="2024" name="IMA Fungus">
        <title>IMA Genome - F19 : A genome assembly and annotation guide to empower mycologists, including annotated draft genome sequences of Ceratocystis pirilliformis, Diaporthe australafricana, Fusarium ophioides, Paecilomyces lecythidis, and Sporothrix stenoceras.</title>
        <authorList>
            <person name="Aylward J."/>
            <person name="Wilson A.M."/>
            <person name="Visagie C.M."/>
            <person name="Spraker J."/>
            <person name="Barnes I."/>
            <person name="Buitendag C."/>
            <person name="Ceriani C."/>
            <person name="Del Mar Angel L."/>
            <person name="du Plessis D."/>
            <person name="Fuchs T."/>
            <person name="Gasser K."/>
            <person name="Kramer D."/>
            <person name="Li W."/>
            <person name="Munsamy K."/>
            <person name="Piso A."/>
            <person name="Price J.L."/>
            <person name="Sonnekus B."/>
            <person name="Thomas C."/>
            <person name="van der Nest A."/>
            <person name="van Dijk A."/>
            <person name="van Heerden A."/>
            <person name="van Vuuren N."/>
            <person name="Yilmaz N."/>
            <person name="Duong T.A."/>
            <person name="van der Merwe N.A."/>
            <person name="Wingfield M.J."/>
            <person name="Wingfield B.D."/>
        </authorList>
    </citation>
    <scope>NUCLEOTIDE SEQUENCE [LARGE SCALE GENOMIC DNA]</scope>
    <source>
        <strain evidence="1 2">CMW 18300</strain>
    </source>
</reference>
<protein>
    <submittedName>
        <fullName evidence="1">Uncharacterized protein</fullName>
    </submittedName>
</protein>
<evidence type="ECO:0000313" key="2">
    <source>
        <dbReference type="Proteomes" id="UP001583177"/>
    </source>
</evidence>
<gene>
    <name evidence="1" type="ORF">Daus18300_001418</name>
</gene>
<dbReference type="SUPFAM" id="SSF48452">
    <property type="entry name" value="TPR-like"/>
    <property type="match status" value="1"/>
</dbReference>
<comment type="caution">
    <text evidence="1">The sequence shown here is derived from an EMBL/GenBank/DDBJ whole genome shotgun (WGS) entry which is preliminary data.</text>
</comment>
<name>A0ABR3XWN4_9PEZI</name>
<dbReference type="InterPro" id="IPR011990">
    <property type="entry name" value="TPR-like_helical_dom_sf"/>
</dbReference>
<dbReference type="EMBL" id="JAWRVE010000008">
    <property type="protein sequence ID" value="KAL1880055.1"/>
    <property type="molecule type" value="Genomic_DNA"/>
</dbReference>
<evidence type="ECO:0000313" key="1">
    <source>
        <dbReference type="EMBL" id="KAL1880055.1"/>
    </source>
</evidence>
<accession>A0ABR3XWN4</accession>
<sequence>MPSDLDSTIELTLNQNAAKYGEYHQRTTHTLQMYSMYLTYKDRANGRDPYFNKEILGVFEDLLRRGPQGLLKGDALSWLARACMARGERDSAERYMRDLIEFLLQDPVHRDSLARSFMNDLEMWFVEWGETEKVAELDRWREQELGAEAAA</sequence>
<proteinExistence type="predicted"/>
<organism evidence="1 2">
    <name type="scientific">Diaporthe australafricana</name>
    <dbReference type="NCBI Taxonomy" id="127596"/>
    <lineage>
        <taxon>Eukaryota</taxon>
        <taxon>Fungi</taxon>
        <taxon>Dikarya</taxon>
        <taxon>Ascomycota</taxon>
        <taxon>Pezizomycotina</taxon>
        <taxon>Sordariomycetes</taxon>
        <taxon>Sordariomycetidae</taxon>
        <taxon>Diaporthales</taxon>
        <taxon>Diaporthaceae</taxon>
        <taxon>Diaporthe</taxon>
    </lineage>
</organism>
<keyword evidence="2" id="KW-1185">Reference proteome</keyword>
<dbReference type="Proteomes" id="UP001583177">
    <property type="component" value="Unassembled WGS sequence"/>
</dbReference>